<name>A0A433A101_9FUNG</name>
<dbReference type="SUPFAM" id="SSF53686">
    <property type="entry name" value="Tryptophan synthase beta subunit-like PLP-dependent enzymes"/>
    <property type="match status" value="1"/>
</dbReference>
<reference evidence="14 15" key="1">
    <citation type="journal article" date="2018" name="New Phytol.">
        <title>Phylogenomics of Endogonaceae and evolution of mycorrhizas within Mucoromycota.</title>
        <authorList>
            <person name="Chang Y."/>
            <person name="Desiro A."/>
            <person name="Na H."/>
            <person name="Sandor L."/>
            <person name="Lipzen A."/>
            <person name="Clum A."/>
            <person name="Barry K."/>
            <person name="Grigoriev I.V."/>
            <person name="Martin F.M."/>
            <person name="Stajich J.E."/>
            <person name="Smith M.E."/>
            <person name="Bonito G."/>
            <person name="Spatafora J.W."/>
        </authorList>
    </citation>
    <scope>NUCLEOTIDE SEQUENCE [LARGE SCALE GENOMIC DNA]</scope>
    <source>
        <strain evidence="14 15">GMNB39</strain>
    </source>
</reference>
<dbReference type="GO" id="GO:0005741">
    <property type="term" value="C:mitochondrial outer membrane"/>
    <property type="evidence" value="ECO:0007669"/>
    <property type="project" value="UniProtKB-SubCell"/>
</dbReference>
<evidence type="ECO:0000256" key="5">
    <source>
        <dbReference type="ARBA" id="ARBA00022692"/>
    </source>
</evidence>
<evidence type="ECO:0000256" key="3">
    <source>
        <dbReference type="ARBA" id="ARBA00012681"/>
    </source>
</evidence>
<keyword evidence="7 12" id="KW-1133">Transmembrane helix</keyword>
<feature type="transmembrane region" description="Helical" evidence="12">
    <location>
        <begin position="15"/>
        <end position="39"/>
    </location>
</feature>
<keyword evidence="15" id="KW-1185">Reference proteome</keyword>
<feature type="domain" description="Tryptophan synthase beta chain-like PALP" evidence="13">
    <location>
        <begin position="68"/>
        <end position="385"/>
    </location>
</feature>
<keyword evidence="8" id="KW-0496">Mitochondrion</keyword>
<sequence length="419" mass="45320">MPPPTFAPALEKPLLLGFLLGSALTLTSTALLYSLLVVLPQRSAGKSGDPGRQDAAGRGVGIVDGVDGLIGNTPMMRIRSLSKATGCTILFLNPGGSSKDRVALNIINTAERSGLIRPHTGSTIFEGTVGSTGISIATIARARGYRAWIVMPDDQAREKYELLEKLGAHVESVRPVSIVDKRQFVNLAKVRAEEFGKGKENGNERGGQEKTGYFADQFENLANFETHFRTTGPEIFEQTGGKIDAIVLGAGTGGTIAGITRYLKPLIPTLRVFLADPQGSGLYNRVRHGVMYAPQEAEGTRRRHQVDTVVEGVGINRVTKNFELAEGMVDDAFRVSDEEAVKMARFLVREDGLFVGSSSAINCVGAVRVARLLGPGRTIVTMLNDSGQRHLTKFWSDEYLDKHGVPHDLRDDEGIEFVS</sequence>
<evidence type="ECO:0000256" key="8">
    <source>
        <dbReference type="ARBA" id="ARBA00023128"/>
    </source>
</evidence>
<dbReference type="Proteomes" id="UP000268093">
    <property type="component" value="Unassembled WGS sequence"/>
</dbReference>
<evidence type="ECO:0000256" key="7">
    <source>
        <dbReference type="ARBA" id="ARBA00022989"/>
    </source>
</evidence>
<dbReference type="FunFam" id="3.40.50.1100:FF:000096">
    <property type="entry name" value="Related to cysteine synthase"/>
    <property type="match status" value="1"/>
</dbReference>
<organism evidence="14 15">
    <name type="scientific">Jimgerdemannia flammicorona</name>
    <dbReference type="NCBI Taxonomy" id="994334"/>
    <lineage>
        <taxon>Eukaryota</taxon>
        <taxon>Fungi</taxon>
        <taxon>Fungi incertae sedis</taxon>
        <taxon>Mucoromycota</taxon>
        <taxon>Mucoromycotina</taxon>
        <taxon>Endogonomycetes</taxon>
        <taxon>Endogonales</taxon>
        <taxon>Endogonaceae</taxon>
        <taxon>Jimgerdemannia</taxon>
    </lineage>
</organism>
<comment type="caution">
    <text evidence="14">The sequence shown here is derived from an EMBL/GenBank/DDBJ whole genome shotgun (WGS) entry which is preliminary data.</text>
</comment>
<comment type="catalytic activity">
    <reaction evidence="10">
        <text>O-acetyl-L-serine + hydrogen sulfide = L-cysteine + acetate</text>
        <dbReference type="Rhea" id="RHEA:14829"/>
        <dbReference type="ChEBI" id="CHEBI:29919"/>
        <dbReference type="ChEBI" id="CHEBI:30089"/>
        <dbReference type="ChEBI" id="CHEBI:35235"/>
        <dbReference type="ChEBI" id="CHEBI:58340"/>
        <dbReference type="EC" id="2.5.1.47"/>
    </reaction>
</comment>
<dbReference type="Gene3D" id="3.40.50.1100">
    <property type="match status" value="2"/>
</dbReference>
<keyword evidence="5 12" id="KW-0812">Transmembrane</keyword>
<evidence type="ECO:0000256" key="1">
    <source>
        <dbReference type="ARBA" id="ARBA00004572"/>
    </source>
</evidence>
<evidence type="ECO:0000313" key="15">
    <source>
        <dbReference type="Proteomes" id="UP000268093"/>
    </source>
</evidence>
<dbReference type="InterPro" id="IPR001926">
    <property type="entry name" value="TrpB-like_PALP"/>
</dbReference>
<keyword evidence="4" id="KW-0808">Transferase</keyword>
<dbReference type="Pfam" id="PF00291">
    <property type="entry name" value="PALP"/>
    <property type="match status" value="1"/>
</dbReference>
<accession>A0A433A101</accession>
<dbReference type="GO" id="GO:0004124">
    <property type="term" value="F:cysteine synthase activity"/>
    <property type="evidence" value="ECO:0007669"/>
    <property type="project" value="UniProtKB-EC"/>
</dbReference>
<proteinExistence type="inferred from homology"/>
<evidence type="ECO:0000256" key="2">
    <source>
        <dbReference type="ARBA" id="ARBA00007103"/>
    </source>
</evidence>
<dbReference type="CDD" id="cd01561">
    <property type="entry name" value="CBS_like"/>
    <property type="match status" value="1"/>
</dbReference>
<comment type="similarity">
    <text evidence="2">Belongs to the cysteine synthase/cystathionine beta-synthase family.</text>
</comment>
<evidence type="ECO:0000256" key="9">
    <source>
        <dbReference type="ARBA" id="ARBA00023136"/>
    </source>
</evidence>
<keyword evidence="6" id="KW-1000">Mitochondrion outer membrane</keyword>
<comment type="subcellular location">
    <subcellularLocation>
        <location evidence="1">Mitochondrion outer membrane</location>
        <topology evidence="1">Single-pass membrane protein</topology>
    </subcellularLocation>
</comment>
<protein>
    <recommendedName>
        <fullName evidence="3">cysteine synthase</fullName>
        <ecNumber evidence="3">2.5.1.47</ecNumber>
    </recommendedName>
    <alternativeName>
        <fullName evidence="11">Cysteine synthase-like protein</fullName>
    </alternativeName>
</protein>
<evidence type="ECO:0000256" key="11">
    <source>
        <dbReference type="ARBA" id="ARBA00078545"/>
    </source>
</evidence>
<keyword evidence="9 12" id="KW-0472">Membrane</keyword>
<dbReference type="OrthoDB" id="10259545at2759"/>
<evidence type="ECO:0000256" key="4">
    <source>
        <dbReference type="ARBA" id="ARBA00022679"/>
    </source>
</evidence>
<evidence type="ECO:0000256" key="10">
    <source>
        <dbReference type="ARBA" id="ARBA00047931"/>
    </source>
</evidence>
<gene>
    <name evidence="14" type="ORF">BC936DRAFT_142166</name>
</gene>
<dbReference type="InterPro" id="IPR036052">
    <property type="entry name" value="TrpB-like_PALP_sf"/>
</dbReference>
<dbReference type="EC" id="2.5.1.47" evidence="3"/>
<dbReference type="AlphaFoldDB" id="A0A433A101"/>
<evidence type="ECO:0000313" key="14">
    <source>
        <dbReference type="EMBL" id="RUO96356.1"/>
    </source>
</evidence>
<dbReference type="EMBL" id="RBNI01021820">
    <property type="protein sequence ID" value="RUO96356.1"/>
    <property type="molecule type" value="Genomic_DNA"/>
</dbReference>
<dbReference type="InterPro" id="IPR050214">
    <property type="entry name" value="Cys_Synth/Cystath_Beta-Synth"/>
</dbReference>
<evidence type="ECO:0000259" key="13">
    <source>
        <dbReference type="Pfam" id="PF00291"/>
    </source>
</evidence>
<evidence type="ECO:0000256" key="6">
    <source>
        <dbReference type="ARBA" id="ARBA00022787"/>
    </source>
</evidence>
<dbReference type="PANTHER" id="PTHR10314">
    <property type="entry name" value="CYSTATHIONINE BETA-SYNTHASE"/>
    <property type="match status" value="1"/>
</dbReference>
<evidence type="ECO:0000256" key="12">
    <source>
        <dbReference type="SAM" id="Phobius"/>
    </source>
</evidence>